<proteinExistence type="predicted"/>
<dbReference type="RefSeq" id="WP_345119935.1">
    <property type="nucleotide sequence ID" value="NZ_BAABAT010000001.1"/>
</dbReference>
<reference evidence="3" key="1">
    <citation type="journal article" date="2019" name="Int. J. Syst. Evol. Microbiol.">
        <title>The Global Catalogue of Microorganisms (GCM) 10K type strain sequencing project: providing services to taxonomists for standard genome sequencing and annotation.</title>
        <authorList>
            <consortium name="The Broad Institute Genomics Platform"/>
            <consortium name="The Broad Institute Genome Sequencing Center for Infectious Disease"/>
            <person name="Wu L."/>
            <person name="Ma J."/>
        </authorList>
    </citation>
    <scope>NUCLEOTIDE SEQUENCE [LARGE SCALE GENOMIC DNA]</scope>
    <source>
        <strain evidence="3">JCM 17441</strain>
    </source>
</reference>
<dbReference type="SMART" id="SM00901">
    <property type="entry name" value="FRG"/>
    <property type="match status" value="1"/>
</dbReference>
<comment type="caution">
    <text evidence="2">The sequence shown here is derived from an EMBL/GenBank/DDBJ whole genome shotgun (WGS) entry which is preliminary data.</text>
</comment>
<dbReference type="InterPro" id="IPR014966">
    <property type="entry name" value="FRG-dom"/>
</dbReference>
<gene>
    <name evidence="2" type="ORF">GCM10022255_000820</name>
</gene>
<dbReference type="Proteomes" id="UP001500620">
    <property type="component" value="Unassembled WGS sequence"/>
</dbReference>
<organism evidence="2 3">
    <name type="scientific">Dactylosporangium darangshiense</name>
    <dbReference type="NCBI Taxonomy" id="579108"/>
    <lineage>
        <taxon>Bacteria</taxon>
        <taxon>Bacillati</taxon>
        <taxon>Actinomycetota</taxon>
        <taxon>Actinomycetes</taxon>
        <taxon>Micromonosporales</taxon>
        <taxon>Micromonosporaceae</taxon>
        <taxon>Dactylosporangium</taxon>
    </lineage>
</organism>
<name>A0ABP8CTE4_9ACTN</name>
<evidence type="ECO:0000259" key="1">
    <source>
        <dbReference type="SMART" id="SM00901"/>
    </source>
</evidence>
<evidence type="ECO:0000313" key="2">
    <source>
        <dbReference type="EMBL" id="GAA4243114.1"/>
    </source>
</evidence>
<dbReference type="Pfam" id="PF08867">
    <property type="entry name" value="FRG"/>
    <property type="match status" value="1"/>
</dbReference>
<accession>A0ABP8CTE4</accession>
<dbReference type="EMBL" id="BAABAT010000001">
    <property type="protein sequence ID" value="GAA4243114.1"/>
    <property type="molecule type" value="Genomic_DNA"/>
</dbReference>
<evidence type="ECO:0000313" key="3">
    <source>
        <dbReference type="Proteomes" id="UP001500620"/>
    </source>
</evidence>
<sequence length="245" mass="28071">MAQIREIRLDSWWEFKRDLVSEFIDAGSYRNDAYLFRGMRSPRWQLESLFDRTFRHVEPDRRTQVFDDLVAAFREACRDYGLPAELCDDDRRLIALGQHHGLPTRLLDWTSSPYIAAFFAYQKAFEEADAADSHAVLWVLHRRSSMWSGVHDVEIVAAPSYENARARNQAGYYTLSRSPFNCLEEVVIRCTDVTGVALTRVLLPLDDVRTALADLDLMGISAFRLFPDLTGAATACKIRMLLEQG</sequence>
<keyword evidence="3" id="KW-1185">Reference proteome</keyword>
<feature type="domain" description="FRG" evidence="1">
    <location>
        <begin position="30"/>
        <end position="138"/>
    </location>
</feature>
<protein>
    <submittedName>
        <fullName evidence="2">FRG domain-containing protein</fullName>
    </submittedName>
</protein>